<keyword evidence="5 13" id="KW-0597">Phosphoprotein</keyword>
<dbReference type="Gene3D" id="1.20.120.160">
    <property type="entry name" value="HPT domain"/>
    <property type="match status" value="1"/>
</dbReference>
<feature type="coiled-coil region" evidence="14">
    <location>
        <begin position="1019"/>
        <end position="1046"/>
    </location>
</feature>
<evidence type="ECO:0000259" key="16">
    <source>
        <dbReference type="PROSITE" id="PS50110"/>
    </source>
</evidence>
<dbReference type="PROSITE" id="PS50110">
    <property type="entry name" value="RESPONSE_REGULATORY"/>
    <property type="match status" value="1"/>
</dbReference>
<evidence type="ECO:0000256" key="9">
    <source>
        <dbReference type="ARBA" id="ARBA00022989"/>
    </source>
</evidence>
<dbReference type="InterPro" id="IPR005467">
    <property type="entry name" value="His_kinase_dom"/>
</dbReference>
<feature type="domain" description="PAS" evidence="17">
    <location>
        <begin position="652"/>
        <end position="698"/>
    </location>
</feature>
<accession>A0ABW4WV58</accession>
<evidence type="ECO:0000256" key="13">
    <source>
        <dbReference type="PROSITE-ProRule" id="PRU00169"/>
    </source>
</evidence>
<dbReference type="RefSeq" id="WP_229961116.1">
    <property type="nucleotide sequence ID" value="NZ_JAJJWI010000010.1"/>
</dbReference>
<dbReference type="SMART" id="SM00387">
    <property type="entry name" value="HATPase_c"/>
    <property type="match status" value="1"/>
</dbReference>
<evidence type="ECO:0000256" key="1">
    <source>
        <dbReference type="ARBA" id="ARBA00000085"/>
    </source>
</evidence>
<dbReference type="InterPro" id="IPR013655">
    <property type="entry name" value="PAS_fold_3"/>
</dbReference>
<feature type="domain" description="PAS" evidence="17">
    <location>
        <begin position="778"/>
        <end position="849"/>
    </location>
</feature>
<evidence type="ECO:0000256" key="4">
    <source>
        <dbReference type="ARBA" id="ARBA00022475"/>
    </source>
</evidence>
<dbReference type="InterPro" id="IPR004358">
    <property type="entry name" value="Sig_transdc_His_kin-like_C"/>
</dbReference>
<dbReference type="InterPro" id="IPR036890">
    <property type="entry name" value="HATPase_C_sf"/>
</dbReference>
<evidence type="ECO:0000256" key="3">
    <source>
        <dbReference type="ARBA" id="ARBA00012438"/>
    </source>
</evidence>
<dbReference type="Pfam" id="PF01627">
    <property type="entry name" value="Hpt"/>
    <property type="match status" value="1"/>
</dbReference>
<keyword evidence="6" id="KW-0812">Transmembrane</keyword>
<dbReference type="Gene3D" id="3.30.565.10">
    <property type="entry name" value="Histidine kinase-like ATPase, C-terminal domain"/>
    <property type="match status" value="1"/>
</dbReference>
<dbReference type="EC" id="2.7.13.3" evidence="3"/>
<dbReference type="NCBIfam" id="TIGR00229">
    <property type="entry name" value="sensory_box"/>
    <property type="match status" value="5"/>
</dbReference>
<comment type="caution">
    <text evidence="20">The sequence shown here is derived from an EMBL/GenBank/DDBJ whole genome shotgun (WGS) entry which is preliminary data.</text>
</comment>
<dbReference type="Pfam" id="PF08447">
    <property type="entry name" value="PAS_3"/>
    <property type="match status" value="2"/>
</dbReference>
<evidence type="ECO:0000313" key="21">
    <source>
        <dbReference type="Proteomes" id="UP001597369"/>
    </source>
</evidence>
<feature type="domain" description="PAC" evidence="18">
    <location>
        <begin position="852"/>
        <end position="904"/>
    </location>
</feature>
<evidence type="ECO:0000256" key="2">
    <source>
        <dbReference type="ARBA" id="ARBA00004651"/>
    </source>
</evidence>
<evidence type="ECO:0000256" key="10">
    <source>
        <dbReference type="ARBA" id="ARBA00023012"/>
    </source>
</evidence>
<dbReference type="SMART" id="SM00448">
    <property type="entry name" value="REC"/>
    <property type="match status" value="1"/>
</dbReference>
<dbReference type="SUPFAM" id="SSF47384">
    <property type="entry name" value="Homodimeric domain of signal transducing histidine kinase"/>
    <property type="match status" value="1"/>
</dbReference>
<dbReference type="PANTHER" id="PTHR45339:SF1">
    <property type="entry name" value="HYBRID SIGNAL TRANSDUCTION HISTIDINE KINASE J"/>
    <property type="match status" value="1"/>
</dbReference>
<evidence type="ECO:0000256" key="11">
    <source>
        <dbReference type="ARBA" id="ARBA00023136"/>
    </source>
</evidence>
<keyword evidence="9" id="KW-1133">Transmembrane helix</keyword>
<sequence>MEVEQEIYLLRQQLEIEQKRRVKAEQLLQERRGEDFNDEQGCFSFPGTAFLEKLSYAILIADAGNKVVYVNKRFGELFQLPDASQAYIGEDVSLLAQLDIVAFAPLTSAITQATDENFHLEFVHENGNTIVCEAIPVEYAPEHYGTAWLYREISVKHPDPDYKIKSDLTDECPNPLIRLSYNGEILFANLAAQQQLRKLSPKKLAALQRKVQRTVSKPEEAINRYNLVIYIQGGYYHVVTSPFPEDGYINIYFHDLTEVRKRDLALAESQNFVNNIVRTVPNIIYINDFEAGKNIYLNEQVLSVLGYTKADIDAMGGNFFASIVCEEDLYKMEIHEEQMSKAGNGEIVKVEYRVRNKDGEIRWLRCRESVYKRNAGNEVKQVIGSARDITEQKLHQQELAQQKGYYETILNNLPSDIVVFDKELRIQYANLKAFKDKEVREWIIGKTQEEYGAFRNLSPEFIGRRAQHLAKALHEKQMVEFEETLLSREGETLHFLRIIKPLLDEQGQVRFMIANGLDTTELKKVQQEVIASEAKNRAILAAIPDLMFIVSRNGEFLEMSNSNQVATVLPQDKIVGSALQKMLPPDLAHELLLKINQALNTGSLISAEYVIETACGLRYREARIKKYEAEKVLVIVRDITEQKTSDKQIREKDELIRQVMNTSSNLVFVKNEKGEFTFVNKAFAVHFGRAPEDIIGKTDRDVHTQEDEVFEFTETDKLLLQTMETQSYEEKLTKSNGEVIWLRTIKKPLILESGAAHILGMSLDITAEKLAKEELEKREELYRLLSENSKDLICLHEADGTYVYLSSAVKELFGYSQSELIGTSPYDITHPEDVQNIHELRREKVLRNKENFITQHRKRRKDGSYIWVETNIRPIVGDKGQVVKLQSSTRDITQRRRANEALLISEKKYKDLIKYSQAYILSHDMKGNILSVNPFSIKNLAYTEQEIIGKALKAFLPVEQKASIDSYLDYLQEHVSFDGVFSVLDKDQQARFLHFYCYKVEESGAEPYVIAIGHDLTERLLMEEELKQAKEAAEESTRVKENFLANMSHEIRTPLNGILGMAALLGKTSLDEMQQNYLKIIKSSSDNLLVVINDILDIAKIEAGKLDIEHIPFNISETITAAFTTLMYKAEEKEIAYVLEPLPFVHSTVLGDPYRLQQVLLNLLNNALKFTDDGTVRLSATIIEDTHEAVTVEFSVSDTGIGIPEGKQQAVFEGFTQAYSSITRKYGGTGLGLNICKNLVELQGGNIWVDSQEGMGSAFRFVLTYLKSNELLENAEKPEIDYQSLGHIRVLLAEDNEINIYLAESILSSWGVSVDVACNGKEAVALASKNNYDVVLMDVQMPELNGLDATQQIRQLPDQLKANVPIIALTANAIKGDAEKYMGTGMDDYVTKPFEEEKLFMTIARHVKRKSGALQLQQGNVALVSEEDEQMEPLFDLKTIHKMSRGKEAFIKRSKQLFVDTVPAVVSDMQLKYKLQDWQGLSEAAHKLKPTIDLMHIVKLQDVVRQIENSAKAEENISEIAANIQLVSKVIPMVVNQLKAELKFT</sequence>
<reference evidence="21" key="1">
    <citation type="journal article" date="2019" name="Int. J. Syst. Evol. Microbiol.">
        <title>The Global Catalogue of Microorganisms (GCM) 10K type strain sequencing project: providing services to taxonomists for standard genome sequencing and annotation.</title>
        <authorList>
            <consortium name="The Broad Institute Genomics Platform"/>
            <consortium name="The Broad Institute Genome Sequencing Center for Infectious Disease"/>
            <person name="Wu L."/>
            <person name="Ma J."/>
        </authorList>
    </citation>
    <scope>NUCLEOTIDE SEQUENCE [LARGE SCALE GENOMIC DNA]</scope>
    <source>
        <strain evidence="21">JCM 16545</strain>
    </source>
</reference>
<dbReference type="CDD" id="cd00082">
    <property type="entry name" value="HisKA"/>
    <property type="match status" value="1"/>
</dbReference>
<dbReference type="Pfam" id="PF00512">
    <property type="entry name" value="HisKA"/>
    <property type="match status" value="1"/>
</dbReference>
<feature type="domain" description="PAC" evidence="18">
    <location>
        <begin position="726"/>
        <end position="777"/>
    </location>
</feature>
<keyword evidence="21" id="KW-1185">Reference proteome</keyword>
<organism evidence="20 21">
    <name type="scientific">Pontibacter silvestris</name>
    <dbReference type="NCBI Taxonomy" id="2305183"/>
    <lineage>
        <taxon>Bacteria</taxon>
        <taxon>Pseudomonadati</taxon>
        <taxon>Bacteroidota</taxon>
        <taxon>Cytophagia</taxon>
        <taxon>Cytophagales</taxon>
        <taxon>Hymenobacteraceae</taxon>
        <taxon>Pontibacter</taxon>
    </lineage>
</organism>
<dbReference type="Gene3D" id="3.30.450.20">
    <property type="entry name" value="PAS domain"/>
    <property type="match status" value="6"/>
</dbReference>
<dbReference type="CDD" id="cd17546">
    <property type="entry name" value="REC_hyHK_CKI1_RcsC-like"/>
    <property type="match status" value="1"/>
</dbReference>
<feature type="domain" description="PAS" evidence="17">
    <location>
        <begin position="269"/>
        <end position="312"/>
    </location>
</feature>
<protein>
    <recommendedName>
        <fullName evidence="3">histidine kinase</fullName>
        <ecNumber evidence="3">2.7.13.3</ecNumber>
    </recommendedName>
</protein>
<dbReference type="SUPFAM" id="SSF55785">
    <property type="entry name" value="PYP-like sensor domain (PAS domain)"/>
    <property type="match status" value="6"/>
</dbReference>
<dbReference type="PANTHER" id="PTHR45339">
    <property type="entry name" value="HYBRID SIGNAL TRANSDUCTION HISTIDINE KINASE J"/>
    <property type="match status" value="1"/>
</dbReference>
<dbReference type="Proteomes" id="UP001597369">
    <property type="component" value="Unassembled WGS sequence"/>
</dbReference>
<dbReference type="InterPro" id="IPR036097">
    <property type="entry name" value="HisK_dim/P_sf"/>
</dbReference>
<evidence type="ECO:0000256" key="6">
    <source>
        <dbReference type="ARBA" id="ARBA00022692"/>
    </source>
</evidence>
<evidence type="ECO:0000256" key="8">
    <source>
        <dbReference type="ARBA" id="ARBA00022840"/>
    </source>
</evidence>
<dbReference type="PROSITE" id="PS50894">
    <property type="entry name" value="HPT"/>
    <property type="match status" value="1"/>
</dbReference>
<evidence type="ECO:0000256" key="12">
    <source>
        <dbReference type="PROSITE-ProRule" id="PRU00110"/>
    </source>
</evidence>
<keyword evidence="10" id="KW-0902">Two-component regulatory system</keyword>
<feature type="domain" description="PAS" evidence="17">
    <location>
        <begin position="905"/>
        <end position="975"/>
    </location>
</feature>
<dbReference type="InterPro" id="IPR036641">
    <property type="entry name" value="HPT_dom_sf"/>
</dbReference>
<dbReference type="InterPro" id="IPR000014">
    <property type="entry name" value="PAS"/>
</dbReference>
<feature type="domain" description="PAC" evidence="18">
    <location>
        <begin position="479"/>
        <end position="531"/>
    </location>
</feature>
<feature type="modified residue" description="Phosphohistidine" evidence="12">
    <location>
        <position position="1486"/>
    </location>
</feature>
<dbReference type="PRINTS" id="PR00344">
    <property type="entry name" value="BCTRLSENSOR"/>
</dbReference>
<keyword evidence="11" id="KW-0472">Membrane</keyword>
<evidence type="ECO:0000256" key="7">
    <source>
        <dbReference type="ARBA" id="ARBA00022741"/>
    </source>
</evidence>
<dbReference type="InterPro" id="IPR000700">
    <property type="entry name" value="PAS-assoc_C"/>
</dbReference>
<keyword evidence="14" id="KW-0175">Coiled coil</keyword>
<dbReference type="InterPro" id="IPR001610">
    <property type="entry name" value="PAC"/>
</dbReference>
<keyword evidence="7" id="KW-0547">Nucleotide-binding</keyword>
<dbReference type="PROSITE" id="PS50109">
    <property type="entry name" value="HIS_KIN"/>
    <property type="match status" value="1"/>
</dbReference>
<evidence type="ECO:0000259" key="19">
    <source>
        <dbReference type="PROSITE" id="PS50894"/>
    </source>
</evidence>
<dbReference type="Pfam" id="PF00072">
    <property type="entry name" value="Response_reg"/>
    <property type="match status" value="1"/>
</dbReference>
<feature type="domain" description="PAS" evidence="17">
    <location>
        <begin position="532"/>
        <end position="602"/>
    </location>
</feature>
<proteinExistence type="predicted"/>
<dbReference type="SUPFAM" id="SSF47226">
    <property type="entry name" value="Histidine-containing phosphotransfer domain, HPT domain"/>
    <property type="match status" value="1"/>
</dbReference>
<feature type="domain" description="HPt" evidence="19">
    <location>
        <begin position="1447"/>
        <end position="1541"/>
    </location>
</feature>
<dbReference type="InterPro" id="IPR008207">
    <property type="entry name" value="Sig_transdc_His_kin_Hpt_dom"/>
</dbReference>
<evidence type="ECO:0000259" key="18">
    <source>
        <dbReference type="PROSITE" id="PS50113"/>
    </source>
</evidence>
<dbReference type="Gene3D" id="3.40.50.2300">
    <property type="match status" value="1"/>
</dbReference>
<dbReference type="Gene3D" id="1.10.287.130">
    <property type="match status" value="1"/>
</dbReference>
<dbReference type="InterPro" id="IPR003594">
    <property type="entry name" value="HATPase_dom"/>
</dbReference>
<dbReference type="InterPro" id="IPR003661">
    <property type="entry name" value="HisK_dim/P_dom"/>
</dbReference>
<dbReference type="PROSITE" id="PS50112">
    <property type="entry name" value="PAS"/>
    <property type="match status" value="5"/>
</dbReference>
<feature type="domain" description="PAC" evidence="18">
    <location>
        <begin position="348"/>
        <end position="401"/>
    </location>
</feature>
<dbReference type="SMART" id="SM00091">
    <property type="entry name" value="PAS"/>
    <property type="match status" value="7"/>
</dbReference>
<evidence type="ECO:0000256" key="5">
    <source>
        <dbReference type="ARBA" id="ARBA00022553"/>
    </source>
</evidence>
<evidence type="ECO:0000259" key="17">
    <source>
        <dbReference type="PROSITE" id="PS50112"/>
    </source>
</evidence>
<feature type="domain" description="Histidine kinase" evidence="15">
    <location>
        <begin position="1046"/>
        <end position="1267"/>
    </location>
</feature>
<dbReference type="Pfam" id="PF02518">
    <property type="entry name" value="HATPase_c"/>
    <property type="match status" value="1"/>
</dbReference>
<feature type="modified residue" description="4-aspartylphosphate" evidence="13">
    <location>
        <position position="1338"/>
    </location>
</feature>
<name>A0ABW4WV58_9BACT</name>
<dbReference type="InterPro" id="IPR035965">
    <property type="entry name" value="PAS-like_dom_sf"/>
</dbReference>
<dbReference type="InterPro" id="IPR011006">
    <property type="entry name" value="CheY-like_superfamily"/>
</dbReference>
<gene>
    <name evidence="20" type="ORF">ACFSKU_05340</name>
</gene>
<dbReference type="SUPFAM" id="SSF55874">
    <property type="entry name" value="ATPase domain of HSP90 chaperone/DNA topoisomerase II/histidine kinase"/>
    <property type="match status" value="1"/>
</dbReference>
<dbReference type="SMART" id="SM00388">
    <property type="entry name" value="HisKA"/>
    <property type="match status" value="1"/>
</dbReference>
<dbReference type="Pfam" id="PF13426">
    <property type="entry name" value="PAS_9"/>
    <property type="match status" value="1"/>
</dbReference>
<dbReference type="EMBL" id="JBHUHV010000018">
    <property type="protein sequence ID" value="MFD2066299.1"/>
    <property type="molecule type" value="Genomic_DNA"/>
</dbReference>
<dbReference type="InterPro" id="IPR001789">
    <property type="entry name" value="Sig_transdc_resp-reg_receiver"/>
</dbReference>
<dbReference type="PROSITE" id="PS50113">
    <property type="entry name" value="PAC"/>
    <property type="match status" value="4"/>
</dbReference>
<dbReference type="CDD" id="cd16922">
    <property type="entry name" value="HATPase_EvgS-ArcB-TorS-like"/>
    <property type="match status" value="1"/>
</dbReference>
<evidence type="ECO:0000259" key="15">
    <source>
        <dbReference type="PROSITE" id="PS50109"/>
    </source>
</evidence>
<dbReference type="Pfam" id="PF13188">
    <property type="entry name" value="PAS_8"/>
    <property type="match status" value="1"/>
</dbReference>
<dbReference type="SMART" id="SM00086">
    <property type="entry name" value="PAC"/>
    <property type="match status" value="5"/>
</dbReference>
<dbReference type="CDD" id="cd00130">
    <property type="entry name" value="PAS"/>
    <property type="match status" value="5"/>
</dbReference>
<evidence type="ECO:0000256" key="14">
    <source>
        <dbReference type="SAM" id="Coils"/>
    </source>
</evidence>
<comment type="catalytic activity">
    <reaction evidence="1">
        <text>ATP + protein L-histidine = ADP + protein N-phospho-L-histidine.</text>
        <dbReference type="EC" id="2.7.13.3"/>
    </reaction>
</comment>
<comment type="subcellular location">
    <subcellularLocation>
        <location evidence="2">Cell membrane</location>
        <topology evidence="2">Multi-pass membrane protein</topology>
    </subcellularLocation>
</comment>
<keyword evidence="8" id="KW-0067">ATP-binding</keyword>
<feature type="domain" description="Response regulatory" evidence="16">
    <location>
        <begin position="1289"/>
        <end position="1407"/>
    </location>
</feature>
<dbReference type="Pfam" id="PF08448">
    <property type="entry name" value="PAS_4"/>
    <property type="match status" value="3"/>
</dbReference>
<dbReference type="InterPro" id="IPR013656">
    <property type="entry name" value="PAS_4"/>
</dbReference>
<dbReference type="SUPFAM" id="SSF52172">
    <property type="entry name" value="CheY-like"/>
    <property type="match status" value="1"/>
</dbReference>
<evidence type="ECO:0000313" key="20">
    <source>
        <dbReference type="EMBL" id="MFD2066299.1"/>
    </source>
</evidence>
<keyword evidence="4" id="KW-1003">Cell membrane</keyword>